<organism evidence="5 6">
    <name type="scientific">Pontiella desulfatans</name>
    <dbReference type="NCBI Taxonomy" id="2750659"/>
    <lineage>
        <taxon>Bacteria</taxon>
        <taxon>Pseudomonadati</taxon>
        <taxon>Kiritimatiellota</taxon>
        <taxon>Kiritimatiellia</taxon>
        <taxon>Kiritimatiellales</taxon>
        <taxon>Pontiellaceae</taxon>
        <taxon>Pontiella</taxon>
    </lineage>
</organism>
<dbReference type="PROSITE" id="PS51677">
    <property type="entry name" value="NODB"/>
    <property type="match status" value="1"/>
</dbReference>
<evidence type="ECO:0000256" key="1">
    <source>
        <dbReference type="ARBA" id="ARBA00022723"/>
    </source>
</evidence>
<keyword evidence="1" id="KW-0479">Metal-binding</keyword>
<accession>A0A6C2UBU2</accession>
<proteinExistence type="predicted"/>
<dbReference type="PANTHER" id="PTHR10587:SF133">
    <property type="entry name" value="CHITIN DEACETYLASE 1-RELATED"/>
    <property type="match status" value="1"/>
</dbReference>
<dbReference type="Pfam" id="PF01522">
    <property type="entry name" value="Polysacc_deac_1"/>
    <property type="match status" value="1"/>
</dbReference>
<dbReference type="PANTHER" id="PTHR10587">
    <property type="entry name" value="GLYCOSYL TRANSFERASE-RELATED"/>
    <property type="match status" value="1"/>
</dbReference>
<dbReference type="GO" id="GO:0016810">
    <property type="term" value="F:hydrolase activity, acting on carbon-nitrogen (but not peptide) bonds"/>
    <property type="evidence" value="ECO:0007669"/>
    <property type="project" value="InterPro"/>
</dbReference>
<dbReference type="GO" id="GO:0005975">
    <property type="term" value="P:carbohydrate metabolic process"/>
    <property type="evidence" value="ECO:0007669"/>
    <property type="project" value="InterPro"/>
</dbReference>
<reference evidence="5 6" key="1">
    <citation type="submission" date="2019-04" db="EMBL/GenBank/DDBJ databases">
        <authorList>
            <person name="Van Vliet M D."/>
        </authorList>
    </citation>
    <scope>NUCLEOTIDE SEQUENCE [LARGE SCALE GENOMIC DNA]</scope>
    <source>
        <strain evidence="5 6">F1</strain>
    </source>
</reference>
<gene>
    <name evidence="5" type="primary">pgdA_1</name>
    <name evidence="5" type="ORF">PDESU_06157</name>
</gene>
<evidence type="ECO:0000256" key="2">
    <source>
        <dbReference type="ARBA" id="ARBA00022801"/>
    </source>
</evidence>
<dbReference type="EMBL" id="CAAHFG010000004">
    <property type="protein sequence ID" value="VGO17560.1"/>
    <property type="molecule type" value="Genomic_DNA"/>
</dbReference>
<dbReference type="RefSeq" id="WP_136083022.1">
    <property type="nucleotide sequence ID" value="NZ_CAAHFG010000004.1"/>
</dbReference>
<feature type="signal peptide" evidence="3">
    <location>
        <begin position="1"/>
        <end position="25"/>
    </location>
</feature>
<dbReference type="Gene3D" id="3.20.20.370">
    <property type="entry name" value="Glycoside hydrolase/deacetylase"/>
    <property type="match status" value="1"/>
</dbReference>
<keyword evidence="2" id="KW-0378">Hydrolase</keyword>
<evidence type="ECO:0000313" key="5">
    <source>
        <dbReference type="EMBL" id="VGO17560.1"/>
    </source>
</evidence>
<evidence type="ECO:0000259" key="4">
    <source>
        <dbReference type="PROSITE" id="PS51677"/>
    </source>
</evidence>
<dbReference type="AlphaFoldDB" id="A0A6C2UBU2"/>
<dbReference type="SUPFAM" id="SSF88713">
    <property type="entry name" value="Glycoside hydrolase/deacetylase"/>
    <property type="match status" value="1"/>
</dbReference>
<keyword evidence="3" id="KW-0732">Signal</keyword>
<dbReference type="InterPro" id="IPR050248">
    <property type="entry name" value="Polysacc_deacetylase_ArnD"/>
</dbReference>
<dbReference type="GO" id="GO:0046872">
    <property type="term" value="F:metal ion binding"/>
    <property type="evidence" value="ECO:0007669"/>
    <property type="project" value="UniProtKB-KW"/>
</dbReference>
<dbReference type="CDD" id="cd10917">
    <property type="entry name" value="CE4_NodB_like_6s_7s"/>
    <property type="match status" value="1"/>
</dbReference>
<dbReference type="GO" id="GO:0016020">
    <property type="term" value="C:membrane"/>
    <property type="evidence" value="ECO:0007669"/>
    <property type="project" value="TreeGrafter"/>
</dbReference>
<protein>
    <submittedName>
        <fullName evidence="5">Peptidoglycan-N-acetylglucosamine deacetylase</fullName>
    </submittedName>
</protein>
<dbReference type="Proteomes" id="UP000366872">
    <property type="component" value="Unassembled WGS sequence"/>
</dbReference>
<feature type="chain" id="PRO_5025693761" evidence="3">
    <location>
        <begin position="26"/>
        <end position="491"/>
    </location>
</feature>
<keyword evidence="6" id="KW-1185">Reference proteome</keyword>
<dbReference type="InterPro" id="IPR002509">
    <property type="entry name" value="NODB_dom"/>
</dbReference>
<sequence>MPVTKKHLTVALCVAVGMGISSLQAAYLIEVDTDGLDDGILQPSPGFAFGGDTTAAGQSGAASAIGLTGGDSIFGGNGVSEPDTYVFSYAPQSNPDNLYFDPGTPLGDGNYASGASGGIPGRYAVYATWPTSGNVNGGPTTYRVVTAGDSSLFSVDQNSIGDAWVKVGEIDYTNGLITVTQTPDSNTYVSMRAAGILFERMDDGSGGGDTGPPGPLIFGQGTARTFGLAFARNRAAASTNHFAVLQSTNLLDWSNTDLKLVSITDADAETELVTFRLMAPMEGNNHQFLKVQLIPKMPATAPFVAMTFDDGPHPDHTPALLDILAERNLRATFYLVGSNAQQFPEIVRRMINEGHEIGNHSMTHDRLTDLTDEGVVAEMLGCRDAVVAAATLSPVTMRPPYGAVDNNIRNLVLTEFGYPTVLWDVDPRDWDMAVSDEQVVDTILTESDHGEIILTHDIHARTIAVMPEILDGLLVQGFSFVTVTELLELED</sequence>
<dbReference type="InterPro" id="IPR011330">
    <property type="entry name" value="Glyco_hydro/deAcase_b/a-brl"/>
</dbReference>
<evidence type="ECO:0000313" key="6">
    <source>
        <dbReference type="Proteomes" id="UP000366872"/>
    </source>
</evidence>
<feature type="domain" description="NodB homology" evidence="4">
    <location>
        <begin position="302"/>
        <end position="481"/>
    </location>
</feature>
<name>A0A6C2UBU2_PONDE</name>
<evidence type="ECO:0000256" key="3">
    <source>
        <dbReference type="SAM" id="SignalP"/>
    </source>
</evidence>